<keyword evidence="2" id="KW-1185">Reference proteome</keyword>
<evidence type="ECO:0000313" key="1">
    <source>
        <dbReference type="EMBL" id="TNV71305.1"/>
    </source>
</evidence>
<dbReference type="Proteomes" id="UP000785679">
    <property type="component" value="Unassembled WGS sequence"/>
</dbReference>
<gene>
    <name evidence="1" type="ORF">FGO68_gene893</name>
</gene>
<organism evidence="1 2">
    <name type="scientific">Halteria grandinella</name>
    <dbReference type="NCBI Taxonomy" id="5974"/>
    <lineage>
        <taxon>Eukaryota</taxon>
        <taxon>Sar</taxon>
        <taxon>Alveolata</taxon>
        <taxon>Ciliophora</taxon>
        <taxon>Intramacronucleata</taxon>
        <taxon>Spirotrichea</taxon>
        <taxon>Stichotrichia</taxon>
        <taxon>Sporadotrichida</taxon>
        <taxon>Halteriidae</taxon>
        <taxon>Halteria</taxon>
    </lineage>
</organism>
<reference evidence="1" key="1">
    <citation type="submission" date="2019-06" db="EMBL/GenBank/DDBJ databases">
        <authorList>
            <person name="Zheng W."/>
        </authorList>
    </citation>
    <scope>NUCLEOTIDE SEQUENCE</scope>
    <source>
        <strain evidence="1">QDHG01</strain>
    </source>
</reference>
<name>A0A8J8NB88_HALGN</name>
<proteinExistence type="predicted"/>
<comment type="caution">
    <text evidence="1">The sequence shown here is derived from an EMBL/GenBank/DDBJ whole genome shotgun (WGS) entry which is preliminary data.</text>
</comment>
<dbReference type="EMBL" id="RRYP01030003">
    <property type="protein sequence ID" value="TNV71305.1"/>
    <property type="molecule type" value="Genomic_DNA"/>
</dbReference>
<dbReference type="AlphaFoldDB" id="A0A8J8NB88"/>
<protein>
    <submittedName>
        <fullName evidence="1">Uncharacterized protein</fullName>
    </submittedName>
</protein>
<evidence type="ECO:0000313" key="2">
    <source>
        <dbReference type="Proteomes" id="UP000785679"/>
    </source>
</evidence>
<accession>A0A8J8NB88</accession>
<sequence length="74" mass="8482">MISDSCSESGRHSTPLCKQGRRACLALTRKAPLQATASCLYIDFAFSRTWVTRQLGPRYFLNILQNYNNYNHPQ</sequence>